<keyword evidence="11" id="KW-0934">Plastid</keyword>
<dbReference type="GO" id="GO:0055035">
    <property type="term" value="C:plastid thylakoid membrane"/>
    <property type="evidence" value="ECO:0007669"/>
    <property type="project" value="UniProtKB-SubCell"/>
</dbReference>
<protein>
    <recommendedName>
        <fullName evidence="3 10">Photosystem I assembly protein Ycf4</fullName>
    </recommendedName>
</protein>
<reference evidence="11" key="2">
    <citation type="submission" date="2019-04" db="EMBL/GenBank/DDBJ databases">
        <authorList>
            <person name="Pasella M."/>
        </authorList>
    </citation>
    <scope>NUCLEOTIDE SEQUENCE</scope>
    <source>
        <strain evidence="11">PD2930</strain>
    </source>
</reference>
<sequence>MSNIKIDKILGSRRFSNYWWATVVTVGSLGFFCVGLSSYFNKSHFFFIETKNLIFLPQGIVMSCYGILGIIVGCFLWYTIVLNIGSGYNEFNNENGIVTIFRLGFPGKNRILKLEYNIQQIYSIKVKITEGFSPKREILLKTKDKREIPITKVGQPISLLELEAQASNLAQFLGVFVEGIEY</sequence>
<geneLocation type="plastid" evidence="11"/>
<dbReference type="GO" id="GO:0015979">
    <property type="term" value="P:photosynthesis"/>
    <property type="evidence" value="ECO:0007669"/>
    <property type="project" value="UniProtKB-UniRule"/>
</dbReference>
<gene>
    <name evidence="10 11" type="primary">ycf4</name>
</gene>
<dbReference type="PANTHER" id="PTHR33288:SF4">
    <property type="entry name" value="PHOTOSYSTEM I ASSEMBLY PROTEIN YCF4"/>
    <property type="match status" value="1"/>
</dbReference>
<feature type="transmembrane region" description="Helical" evidence="10">
    <location>
        <begin position="18"/>
        <end position="40"/>
    </location>
</feature>
<keyword evidence="5 10" id="KW-0812">Transmembrane</keyword>
<evidence type="ECO:0000256" key="3">
    <source>
        <dbReference type="ARBA" id="ARBA00015395"/>
    </source>
</evidence>
<comment type="subcellular location">
    <subcellularLocation>
        <location evidence="10">Cellular thylakoid membrane</location>
        <topology evidence="10">Multi-pass membrane protein</topology>
    </subcellularLocation>
    <subcellularLocation>
        <location evidence="9">Plastid thylakoid membrane</location>
        <topology evidence="9">Multi-pass membrane protein</topology>
    </subcellularLocation>
</comment>
<evidence type="ECO:0000256" key="5">
    <source>
        <dbReference type="ARBA" id="ARBA00022692"/>
    </source>
</evidence>
<dbReference type="NCBIfam" id="NF002712">
    <property type="entry name" value="PRK02542.1"/>
    <property type="match status" value="1"/>
</dbReference>
<proteinExistence type="inferred from homology"/>
<dbReference type="HAMAP" id="MF_00437">
    <property type="entry name" value="Ycf4"/>
    <property type="match status" value="1"/>
</dbReference>
<evidence type="ECO:0000256" key="8">
    <source>
        <dbReference type="ARBA" id="ARBA00023136"/>
    </source>
</evidence>
<keyword evidence="8 10" id="KW-0472">Membrane</keyword>
<comment type="similarity">
    <text evidence="2 10">Belongs to the Ycf4 family.</text>
</comment>
<evidence type="ECO:0000256" key="2">
    <source>
        <dbReference type="ARBA" id="ARBA00008198"/>
    </source>
</evidence>
<accession>A0A4D6WW30</accession>
<evidence type="ECO:0000256" key="1">
    <source>
        <dbReference type="ARBA" id="ARBA00002862"/>
    </source>
</evidence>
<dbReference type="PANTHER" id="PTHR33288">
    <property type="match status" value="1"/>
</dbReference>
<evidence type="ECO:0000256" key="6">
    <source>
        <dbReference type="ARBA" id="ARBA00022989"/>
    </source>
</evidence>
<name>A0A4D6WW30_9FLOR</name>
<reference evidence="11" key="1">
    <citation type="journal article" date="2019" name="Mol. Phylogenet. Evol.">
        <title>Morphological evolution and classification of the red algal order Ceramiales inferred using plastid phylogenomics.</title>
        <authorList>
            <person name="Diaz-Tapia P."/>
            <person name="Pasella M.M."/>
            <person name="Verbruggen H."/>
            <person name="Maggs C.A."/>
        </authorList>
    </citation>
    <scope>NUCLEOTIDE SEQUENCE</scope>
    <source>
        <strain evidence="11">PD2930</strain>
    </source>
</reference>
<keyword evidence="4 10" id="KW-0602">Photosynthesis</keyword>
<dbReference type="EMBL" id="MK814699">
    <property type="protein sequence ID" value="QCI07646.1"/>
    <property type="molecule type" value="Genomic_DNA"/>
</dbReference>
<evidence type="ECO:0000256" key="7">
    <source>
        <dbReference type="ARBA" id="ARBA00023078"/>
    </source>
</evidence>
<evidence type="ECO:0000256" key="9">
    <source>
        <dbReference type="ARBA" id="ARBA00046286"/>
    </source>
</evidence>
<evidence type="ECO:0000256" key="10">
    <source>
        <dbReference type="HAMAP-Rule" id="MF_00437"/>
    </source>
</evidence>
<keyword evidence="6 10" id="KW-1133">Transmembrane helix</keyword>
<organism evidence="11">
    <name type="scientific">Nitophyllum punctatum</name>
    <dbReference type="NCBI Taxonomy" id="158729"/>
    <lineage>
        <taxon>Eukaryota</taxon>
        <taxon>Rhodophyta</taxon>
        <taxon>Florideophyceae</taxon>
        <taxon>Rhodymeniophycidae</taxon>
        <taxon>Ceramiales</taxon>
        <taxon>Delesseriaceae</taxon>
        <taxon>Nitophylloideae</taxon>
        <taxon>Nitophyllum</taxon>
    </lineage>
</organism>
<dbReference type="GO" id="GO:0009522">
    <property type="term" value="C:photosystem I"/>
    <property type="evidence" value="ECO:0007669"/>
    <property type="project" value="InterPro"/>
</dbReference>
<evidence type="ECO:0000256" key="4">
    <source>
        <dbReference type="ARBA" id="ARBA00022531"/>
    </source>
</evidence>
<dbReference type="InterPro" id="IPR003359">
    <property type="entry name" value="PSI_Ycf4_assembly"/>
</dbReference>
<keyword evidence="7 10" id="KW-0793">Thylakoid</keyword>
<feature type="transmembrane region" description="Helical" evidence="10">
    <location>
        <begin position="60"/>
        <end position="81"/>
    </location>
</feature>
<dbReference type="AlphaFoldDB" id="A0A4D6WW30"/>
<evidence type="ECO:0000313" key="11">
    <source>
        <dbReference type="EMBL" id="QCI07646.1"/>
    </source>
</evidence>
<dbReference type="Pfam" id="PF02392">
    <property type="entry name" value="Ycf4"/>
    <property type="match status" value="1"/>
</dbReference>
<comment type="function">
    <text evidence="1 10">Seems to be required for the assembly of the photosystem I complex.</text>
</comment>